<proteinExistence type="predicted"/>
<reference evidence="2" key="1">
    <citation type="submission" date="2014-11" db="EMBL/GenBank/DDBJ databases">
        <authorList>
            <person name="Amaro Gonzalez C."/>
        </authorList>
    </citation>
    <scope>NUCLEOTIDE SEQUENCE</scope>
</reference>
<keyword evidence="1" id="KW-0472">Membrane</keyword>
<reference evidence="2" key="2">
    <citation type="journal article" date="2015" name="Fish Shellfish Immunol.">
        <title>Early steps in the European eel (Anguilla anguilla)-Vibrio vulnificus interaction in the gills: Role of the RtxA13 toxin.</title>
        <authorList>
            <person name="Callol A."/>
            <person name="Pajuelo D."/>
            <person name="Ebbesson L."/>
            <person name="Teles M."/>
            <person name="MacKenzie S."/>
            <person name="Amaro C."/>
        </authorList>
    </citation>
    <scope>NUCLEOTIDE SEQUENCE</scope>
</reference>
<organism evidence="2">
    <name type="scientific">Anguilla anguilla</name>
    <name type="common">European freshwater eel</name>
    <name type="synonym">Muraena anguilla</name>
    <dbReference type="NCBI Taxonomy" id="7936"/>
    <lineage>
        <taxon>Eukaryota</taxon>
        <taxon>Metazoa</taxon>
        <taxon>Chordata</taxon>
        <taxon>Craniata</taxon>
        <taxon>Vertebrata</taxon>
        <taxon>Euteleostomi</taxon>
        <taxon>Actinopterygii</taxon>
        <taxon>Neopterygii</taxon>
        <taxon>Teleostei</taxon>
        <taxon>Anguilliformes</taxon>
        <taxon>Anguillidae</taxon>
        <taxon>Anguilla</taxon>
    </lineage>
</organism>
<name>A0A0E9W7D8_ANGAN</name>
<keyword evidence="1" id="KW-0812">Transmembrane</keyword>
<dbReference type="AlphaFoldDB" id="A0A0E9W7D8"/>
<evidence type="ECO:0000313" key="2">
    <source>
        <dbReference type="EMBL" id="JAH86279.1"/>
    </source>
</evidence>
<accession>A0A0E9W7D8</accession>
<keyword evidence="1" id="KW-1133">Transmembrane helix</keyword>
<feature type="transmembrane region" description="Helical" evidence="1">
    <location>
        <begin position="56"/>
        <end position="72"/>
    </location>
</feature>
<sequence>MPMCSQSNVLTTDERQLSNLGSSGDKKVIVSKGSSFYLCTCDQIMYVAFISLSQKMLMPVILLVFFFVSTLLF</sequence>
<protein>
    <submittedName>
        <fullName evidence="2">Uncharacterized protein</fullName>
    </submittedName>
</protein>
<dbReference type="EMBL" id="GBXM01022298">
    <property type="protein sequence ID" value="JAH86279.1"/>
    <property type="molecule type" value="Transcribed_RNA"/>
</dbReference>
<evidence type="ECO:0000256" key="1">
    <source>
        <dbReference type="SAM" id="Phobius"/>
    </source>
</evidence>